<dbReference type="EMBL" id="CADCVI010000193">
    <property type="protein sequence ID" value="CAA9483317.1"/>
    <property type="molecule type" value="Genomic_DNA"/>
</dbReference>
<dbReference type="InterPro" id="IPR029787">
    <property type="entry name" value="Nucleotide_cyclase"/>
</dbReference>
<proteinExistence type="predicted"/>
<dbReference type="PANTHER" id="PTHR44757:SF2">
    <property type="entry name" value="BIOFILM ARCHITECTURE MAINTENANCE PROTEIN MBAA"/>
    <property type="match status" value="1"/>
</dbReference>
<dbReference type="PROSITE" id="PS50883">
    <property type="entry name" value="EAL"/>
    <property type="match status" value="1"/>
</dbReference>
<dbReference type="InterPro" id="IPR013656">
    <property type="entry name" value="PAS_4"/>
</dbReference>
<dbReference type="CDD" id="cd01949">
    <property type="entry name" value="GGDEF"/>
    <property type="match status" value="1"/>
</dbReference>
<dbReference type="Pfam" id="PF08448">
    <property type="entry name" value="PAS_4"/>
    <property type="match status" value="1"/>
</dbReference>
<evidence type="ECO:0000259" key="6">
    <source>
        <dbReference type="PROSITE" id="PS50887"/>
    </source>
</evidence>
<dbReference type="NCBIfam" id="TIGR00229">
    <property type="entry name" value="sensory_box"/>
    <property type="match status" value="5"/>
</dbReference>
<dbReference type="InterPro" id="IPR035919">
    <property type="entry name" value="EAL_sf"/>
</dbReference>
<evidence type="ECO:0000259" key="3">
    <source>
        <dbReference type="PROSITE" id="PS50112"/>
    </source>
</evidence>
<dbReference type="SMART" id="SM00065">
    <property type="entry name" value="GAF"/>
    <property type="match status" value="2"/>
</dbReference>
<dbReference type="SUPFAM" id="SSF55785">
    <property type="entry name" value="PYP-like sensor domain (PAS domain)"/>
    <property type="match status" value="6"/>
</dbReference>
<protein>
    <submittedName>
        <fullName evidence="7">Diguanylate cyclase/phosphodiesterase (GGDEF &amp; EAL domains) with PAS/PAC sensor(S)</fullName>
    </submittedName>
</protein>
<feature type="domain" description="PAC" evidence="4">
    <location>
        <begin position="634"/>
        <end position="684"/>
    </location>
</feature>
<dbReference type="PROSITE" id="PS50112">
    <property type="entry name" value="PAS"/>
    <property type="match status" value="5"/>
</dbReference>
<feature type="domain" description="PAS" evidence="3">
    <location>
        <begin position="980"/>
        <end position="1035"/>
    </location>
</feature>
<dbReference type="Gene3D" id="3.20.20.450">
    <property type="entry name" value="EAL domain"/>
    <property type="match status" value="1"/>
</dbReference>
<evidence type="ECO:0000313" key="7">
    <source>
        <dbReference type="EMBL" id="CAA9483317.1"/>
    </source>
</evidence>
<organism evidence="7">
    <name type="scientific">uncultured Rubrobacteraceae bacterium</name>
    <dbReference type="NCBI Taxonomy" id="349277"/>
    <lineage>
        <taxon>Bacteria</taxon>
        <taxon>Bacillati</taxon>
        <taxon>Actinomycetota</taxon>
        <taxon>Rubrobacteria</taxon>
        <taxon>Rubrobacterales</taxon>
        <taxon>Rubrobacteraceae</taxon>
        <taxon>environmental samples</taxon>
    </lineage>
</organism>
<feature type="domain" description="PAC" evidence="4">
    <location>
        <begin position="1054"/>
        <end position="1106"/>
    </location>
</feature>
<dbReference type="InterPro" id="IPR035965">
    <property type="entry name" value="PAS-like_dom_sf"/>
</dbReference>
<dbReference type="SUPFAM" id="SSF55781">
    <property type="entry name" value="GAF domain-like"/>
    <property type="match status" value="2"/>
</dbReference>
<evidence type="ECO:0000259" key="5">
    <source>
        <dbReference type="PROSITE" id="PS50883"/>
    </source>
</evidence>
<dbReference type="Gene3D" id="3.30.450.20">
    <property type="entry name" value="PAS domain"/>
    <property type="match status" value="6"/>
</dbReference>
<feature type="coiled-coil region" evidence="1">
    <location>
        <begin position="302"/>
        <end position="329"/>
    </location>
</feature>
<dbReference type="GO" id="GO:0006355">
    <property type="term" value="P:regulation of DNA-templated transcription"/>
    <property type="evidence" value="ECO:0007669"/>
    <property type="project" value="InterPro"/>
</dbReference>
<dbReference type="SMART" id="SM00052">
    <property type="entry name" value="EAL"/>
    <property type="match status" value="1"/>
</dbReference>
<feature type="domain" description="PAS" evidence="3">
    <location>
        <begin position="685"/>
        <end position="740"/>
    </location>
</feature>
<dbReference type="Gene3D" id="3.30.70.270">
    <property type="match status" value="1"/>
</dbReference>
<feature type="compositionally biased region" description="Basic and acidic residues" evidence="2">
    <location>
        <begin position="10"/>
        <end position="21"/>
    </location>
</feature>
<feature type="domain" description="GGDEF" evidence="6">
    <location>
        <begin position="1138"/>
        <end position="1283"/>
    </location>
</feature>
<feature type="domain" description="PAS" evidence="3">
    <location>
        <begin position="319"/>
        <end position="392"/>
    </location>
</feature>
<feature type="domain" description="PAS" evidence="3">
    <location>
        <begin position="562"/>
        <end position="618"/>
    </location>
</feature>
<dbReference type="SUPFAM" id="SSF141868">
    <property type="entry name" value="EAL domain-like"/>
    <property type="match status" value="1"/>
</dbReference>
<dbReference type="InterPro" id="IPR000014">
    <property type="entry name" value="PAS"/>
</dbReference>
<evidence type="ECO:0000256" key="1">
    <source>
        <dbReference type="SAM" id="Coils"/>
    </source>
</evidence>
<dbReference type="InterPro" id="IPR029016">
    <property type="entry name" value="GAF-like_dom_sf"/>
</dbReference>
<dbReference type="SMART" id="SM00086">
    <property type="entry name" value="PAC"/>
    <property type="match status" value="5"/>
</dbReference>
<dbReference type="Pfam" id="PF13185">
    <property type="entry name" value="GAF_2"/>
    <property type="match status" value="2"/>
</dbReference>
<evidence type="ECO:0000259" key="4">
    <source>
        <dbReference type="PROSITE" id="PS50113"/>
    </source>
</evidence>
<name>A0A6J4S0N6_9ACTN</name>
<dbReference type="FunFam" id="3.30.70.270:FF:000001">
    <property type="entry name" value="Diguanylate cyclase domain protein"/>
    <property type="match status" value="1"/>
</dbReference>
<feature type="domain" description="EAL" evidence="5">
    <location>
        <begin position="1292"/>
        <end position="1548"/>
    </location>
</feature>
<dbReference type="InterPro" id="IPR000700">
    <property type="entry name" value="PAS-assoc_C"/>
</dbReference>
<feature type="domain" description="PAC" evidence="4">
    <location>
        <begin position="391"/>
        <end position="443"/>
    </location>
</feature>
<dbReference type="Pfam" id="PF13426">
    <property type="entry name" value="PAS_9"/>
    <property type="match status" value="2"/>
</dbReference>
<dbReference type="InterPro" id="IPR043128">
    <property type="entry name" value="Rev_trsase/Diguanyl_cyclase"/>
</dbReference>
<dbReference type="PANTHER" id="PTHR44757">
    <property type="entry name" value="DIGUANYLATE CYCLASE DGCP"/>
    <property type="match status" value="1"/>
</dbReference>
<dbReference type="PROSITE" id="PS50887">
    <property type="entry name" value="GGDEF"/>
    <property type="match status" value="1"/>
</dbReference>
<dbReference type="InterPro" id="IPR001633">
    <property type="entry name" value="EAL_dom"/>
</dbReference>
<dbReference type="SUPFAM" id="SSF55073">
    <property type="entry name" value="Nucleotide cyclase"/>
    <property type="match status" value="1"/>
</dbReference>
<dbReference type="InterPro" id="IPR052155">
    <property type="entry name" value="Biofilm_reg_signaling"/>
</dbReference>
<keyword evidence="1" id="KW-0175">Coiled coil</keyword>
<dbReference type="PROSITE" id="PS50113">
    <property type="entry name" value="PAC"/>
    <property type="match status" value="4"/>
</dbReference>
<dbReference type="InterPro" id="IPR003018">
    <property type="entry name" value="GAF"/>
</dbReference>
<dbReference type="NCBIfam" id="TIGR00254">
    <property type="entry name" value="GGDEF"/>
    <property type="match status" value="1"/>
</dbReference>
<accession>A0A6J4S0N6</accession>
<dbReference type="InterPro" id="IPR001610">
    <property type="entry name" value="PAC"/>
</dbReference>
<feature type="region of interest" description="Disordered" evidence="2">
    <location>
        <begin position="1"/>
        <end position="21"/>
    </location>
</feature>
<dbReference type="Gene3D" id="3.30.450.40">
    <property type="match status" value="2"/>
</dbReference>
<feature type="domain" description="PAS" evidence="3">
    <location>
        <begin position="447"/>
        <end position="481"/>
    </location>
</feature>
<dbReference type="Pfam" id="PF00563">
    <property type="entry name" value="EAL"/>
    <property type="match status" value="1"/>
</dbReference>
<dbReference type="InterPro" id="IPR013767">
    <property type="entry name" value="PAS_fold"/>
</dbReference>
<feature type="domain" description="PAC" evidence="4">
    <location>
        <begin position="758"/>
        <end position="808"/>
    </location>
</feature>
<dbReference type="Pfam" id="PF00989">
    <property type="entry name" value="PAS"/>
    <property type="match status" value="2"/>
</dbReference>
<dbReference type="SMART" id="SM00091">
    <property type="entry name" value="PAS"/>
    <property type="match status" value="6"/>
</dbReference>
<dbReference type="SMART" id="SM00267">
    <property type="entry name" value="GGDEF"/>
    <property type="match status" value="1"/>
</dbReference>
<dbReference type="CDD" id="cd00130">
    <property type="entry name" value="PAS"/>
    <property type="match status" value="5"/>
</dbReference>
<dbReference type="CDD" id="cd01948">
    <property type="entry name" value="EAL"/>
    <property type="match status" value="1"/>
</dbReference>
<reference evidence="7" key="1">
    <citation type="submission" date="2020-02" db="EMBL/GenBank/DDBJ databases">
        <authorList>
            <person name="Meier V. D."/>
        </authorList>
    </citation>
    <scope>NUCLEOTIDE SEQUENCE</scope>
    <source>
        <strain evidence="7">AVDCRST_MAG25</strain>
    </source>
</reference>
<evidence type="ECO:0000256" key="2">
    <source>
        <dbReference type="SAM" id="MobiDB-lite"/>
    </source>
</evidence>
<dbReference type="InterPro" id="IPR000160">
    <property type="entry name" value="GGDEF_dom"/>
</dbReference>
<sequence length="1551" mass="173421">MGRKNTSGFEHVEEEPRQRGSDGEILLEAVADLVFYVDRGGKILRLGAKDASKLYVPREALVDRSLHDTLPFAVADEALRRIALTLDTGEPQVYEYQLPMPQGVLDFEVRMAATGADEVLCLVRDVTERKQAERVLRRQNGYLAALHETALDMMSRLELADLLRSIVERAGALMGTPHGYVYLLGPGEAELEMRVGVGAYKEYVGYRLDPGEGLAGKVRESGQPFAVEDYAAWEGHSAKFGRDTFRAVVGVPLKSGSEVVGVIGLSYVEEDRTFTDDELTLLTRFSELASIALDNAGLHASFQQELAERKRAEEALRGSEEQYRTLVEVVQEGIGFVDAEERITYCNRAYAEIFELTPEELTGRSLLEFLDDEQRQKALEQTALRKKRVRSSYELVVRTEDGTRKHLSASGAPIIDEAGVFRGTVHVITDITERRRDEALLLQHSTAIENSIDGMAILDEEGRFVYLNEAHAEIYGYGEREELLGRKWSDLYEEEQLAWIEQHTLPALREHGRWRGETVGRKRDGSTFPQELSISVIEDVGLVCVVRDITERKKAEELRREGEERFRHLVEQAAGPLFVHDLKGRFVDVNQKACEMLGYTREELLSMSVMDVEENFDPVGFMRLWERVASNRSVMIEGSNRHKDGTLFPVEIHLGWYATEGERLVLASVRDITERKRAEETLRQSEERYRAVFERTTDGIFLADFDTVRIIESNAALQDVLGYAPEELRGMSLYDVIAEDRESIDRNTRHIHEGKSFLIGERRYRRKDGALVYMETSAASIPYGGREVSCCIARDVTERKEAEEALMKSEARHRRQARELSLLHQVRTALAGELDPTAVFRTVVEAVAETYGYPLVSAYLLEDAAEEGRTLVLQHQVGYRTVLERIPVVEGVMGRVTRTGRPVLLEDVGEDLDFLGAIEGVTSEICAPLSDGEKLVGVLNVETTGGRRLTGDDLRIVCALAEHAGMAVGSARLHARIREAEERFRAFFEHSATGISIATPDRRFIETNPAYQRMTGYTAEELAGRPIAELSHPDDVSEDMKCNELLRTGVLDRYQREKRYVRKDGEILWVRLTVSAVRNEDGAPRFLVGMVEDITERKALEESLAHRASHDPLTGLPNRSLLTERLGQALYRAGRKGWSVALLFLDLDNFKVVNDSMGHESGDRLLVAVAERLKVTVRPEDMVARLGGDEFVVLLEEADLEEAARVADRIAEGLNAPFALGAVLPEGSVEGSEITREIFVSASVGIAMSDPARKEPGQLLRDADLAMYRAKAQGKARHAVFEAKTDEAPPKRLDEENRFRRAVERGEILAYYQPKVSLGDGEVIGMEALARWVDPERGLVLPSEFIPLAEETGLIVFMGEAVMRQACRMAAEWRRKRPGDDPMVVWVNLSPRQFHRVDLVAQVSSVLEETGLDPRYLGLEITEGVAMDHAESTIATLRRLKALGVWLAIDDFGKGYSSLNYVKRFPVDSLKVDRSFVSGICEHPEDLAIVQAVVALGSALGMEVVAEGVESPEQLALLRGLGCDQGQGYHFARPMPAEEASLFLAGLHEGR</sequence>
<dbReference type="Pfam" id="PF00990">
    <property type="entry name" value="GGDEF"/>
    <property type="match status" value="1"/>
</dbReference>
<gene>
    <name evidence="7" type="ORF">AVDCRST_MAG25-2907</name>
</gene>